<dbReference type="InterPro" id="IPR006847">
    <property type="entry name" value="IF2_N"/>
</dbReference>
<dbReference type="FunFam" id="3.40.50.10050:FF:000001">
    <property type="entry name" value="Translation initiation factor IF-2"/>
    <property type="match status" value="1"/>
</dbReference>
<dbReference type="InterPro" id="IPR027417">
    <property type="entry name" value="P-loop_NTPase"/>
</dbReference>
<dbReference type="InterPro" id="IPR013575">
    <property type="entry name" value="IF2_assoc_dom_bac"/>
</dbReference>
<dbReference type="Pfam" id="PF22042">
    <property type="entry name" value="EF-G_D2"/>
    <property type="match status" value="1"/>
</dbReference>
<evidence type="ECO:0000313" key="15">
    <source>
        <dbReference type="Proteomes" id="UP000184159"/>
    </source>
</evidence>
<evidence type="ECO:0000256" key="3">
    <source>
        <dbReference type="ARBA" id="ARBA00020675"/>
    </source>
</evidence>
<dbReference type="GO" id="GO:0003743">
    <property type="term" value="F:translation initiation factor activity"/>
    <property type="evidence" value="ECO:0007669"/>
    <property type="project" value="UniProtKB-UniRule"/>
</dbReference>
<accession>A0A1M5EB11</accession>
<keyword evidence="4 9" id="KW-0963">Cytoplasm</keyword>
<dbReference type="InterPro" id="IPR044145">
    <property type="entry name" value="IF2_II"/>
</dbReference>
<evidence type="ECO:0000256" key="7">
    <source>
        <dbReference type="ARBA" id="ARBA00022917"/>
    </source>
</evidence>
<evidence type="ECO:0000259" key="13">
    <source>
        <dbReference type="PROSITE" id="PS51722"/>
    </source>
</evidence>
<dbReference type="NCBIfam" id="TIGR00487">
    <property type="entry name" value="IF-2"/>
    <property type="match status" value="1"/>
</dbReference>
<dbReference type="InterPro" id="IPR000795">
    <property type="entry name" value="T_Tr_GTP-bd_dom"/>
</dbReference>
<comment type="similarity">
    <text evidence="2 9 10">Belongs to the TRAFAC class translation factor GTPase superfamily. Classic translation factor GTPase family. IF-2 subfamily.</text>
</comment>
<feature type="domain" description="Tr-type G" evidence="13">
    <location>
        <begin position="399"/>
        <end position="568"/>
    </location>
</feature>
<keyword evidence="7 9" id="KW-0648">Protein biosynthesis</keyword>
<dbReference type="InterPro" id="IPR000178">
    <property type="entry name" value="TF_IF2_bacterial-like"/>
</dbReference>
<dbReference type="EMBL" id="FQUH01000016">
    <property type="protein sequence ID" value="SHF76376.1"/>
    <property type="molecule type" value="Genomic_DNA"/>
</dbReference>
<dbReference type="CDD" id="cd01887">
    <property type="entry name" value="IF2_eIF5B"/>
    <property type="match status" value="1"/>
</dbReference>
<dbReference type="Pfam" id="PF00009">
    <property type="entry name" value="GTP_EFTU"/>
    <property type="match status" value="1"/>
</dbReference>
<dbReference type="InterPro" id="IPR036925">
    <property type="entry name" value="TIF_IF2_dom3_sf"/>
</dbReference>
<evidence type="ECO:0000256" key="9">
    <source>
        <dbReference type="HAMAP-Rule" id="MF_00100"/>
    </source>
</evidence>
<dbReference type="PROSITE" id="PS51722">
    <property type="entry name" value="G_TR_2"/>
    <property type="match status" value="1"/>
</dbReference>
<evidence type="ECO:0000256" key="6">
    <source>
        <dbReference type="ARBA" id="ARBA00022741"/>
    </source>
</evidence>
<name>A0A1M5EB11_VIBGA</name>
<feature type="region of interest" description="Disordered" evidence="12">
    <location>
        <begin position="48"/>
        <end position="312"/>
    </location>
</feature>
<keyword evidence="8 9" id="KW-0342">GTP-binding</keyword>
<dbReference type="SUPFAM" id="SSF50447">
    <property type="entry name" value="Translation proteins"/>
    <property type="match status" value="2"/>
</dbReference>
<evidence type="ECO:0000256" key="11">
    <source>
        <dbReference type="RuleBase" id="RU000645"/>
    </source>
</evidence>
<evidence type="ECO:0000256" key="2">
    <source>
        <dbReference type="ARBA" id="ARBA00007733"/>
    </source>
</evidence>
<dbReference type="InterPro" id="IPR053905">
    <property type="entry name" value="EF-G-like_DII"/>
</dbReference>
<evidence type="ECO:0000256" key="4">
    <source>
        <dbReference type="ARBA" id="ARBA00022490"/>
    </source>
</evidence>
<dbReference type="InterPro" id="IPR009000">
    <property type="entry name" value="Transl_B-barrel_sf"/>
</dbReference>
<comment type="subcellular location">
    <subcellularLocation>
        <location evidence="1 9 11">Cytoplasm</location>
    </subcellularLocation>
</comment>
<evidence type="ECO:0000256" key="10">
    <source>
        <dbReference type="RuleBase" id="RU000644"/>
    </source>
</evidence>
<evidence type="ECO:0000256" key="8">
    <source>
        <dbReference type="ARBA" id="ARBA00023134"/>
    </source>
</evidence>
<dbReference type="InterPro" id="IPR023115">
    <property type="entry name" value="TIF_IF2_dom3"/>
</dbReference>
<feature type="compositionally biased region" description="Low complexity" evidence="12">
    <location>
        <begin position="293"/>
        <end position="303"/>
    </location>
</feature>
<keyword evidence="15" id="KW-1185">Reference proteome</keyword>
<dbReference type="HAMAP" id="MF_00100_B">
    <property type="entry name" value="IF_2_B"/>
    <property type="match status" value="1"/>
</dbReference>
<dbReference type="PANTHER" id="PTHR43381:SF5">
    <property type="entry name" value="TR-TYPE G DOMAIN-CONTAINING PROTEIN"/>
    <property type="match status" value="1"/>
</dbReference>
<feature type="region of interest" description="G-domain" evidence="9">
    <location>
        <begin position="402"/>
        <end position="550"/>
    </location>
</feature>
<dbReference type="Proteomes" id="UP000184159">
    <property type="component" value="Unassembled WGS sequence"/>
</dbReference>
<reference evidence="15" key="1">
    <citation type="submission" date="2016-11" db="EMBL/GenBank/DDBJ databases">
        <authorList>
            <person name="Varghese N."/>
            <person name="Submissions S."/>
        </authorList>
    </citation>
    <scope>NUCLEOTIDE SEQUENCE [LARGE SCALE GENOMIC DNA]</scope>
    <source>
        <strain evidence="15">DSM 21264</strain>
    </source>
</reference>
<dbReference type="FunFam" id="3.40.50.300:FF:000019">
    <property type="entry name" value="Translation initiation factor IF-2"/>
    <property type="match status" value="1"/>
</dbReference>
<proteinExistence type="inferred from homology"/>
<dbReference type="NCBIfam" id="TIGR00231">
    <property type="entry name" value="small_GTP"/>
    <property type="match status" value="1"/>
</dbReference>
<dbReference type="Gene3D" id="2.40.30.10">
    <property type="entry name" value="Translation factors"/>
    <property type="match status" value="2"/>
</dbReference>
<evidence type="ECO:0000256" key="5">
    <source>
        <dbReference type="ARBA" id="ARBA00022540"/>
    </source>
</evidence>
<dbReference type="GO" id="GO:0005829">
    <property type="term" value="C:cytosol"/>
    <property type="evidence" value="ECO:0007669"/>
    <property type="project" value="TreeGrafter"/>
</dbReference>
<dbReference type="FunFam" id="2.40.30.10:FF:000007">
    <property type="entry name" value="Translation initiation factor IF-2"/>
    <property type="match status" value="1"/>
</dbReference>
<keyword evidence="5 9" id="KW-0396">Initiation factor</keyword>
<evidence type="ECO:0000256" key="1">
    <source>
        <dbReference type="ARBA" id="ARBA00004496"/>
    </source>
</evidence>
<dbReference type="SUPFAM" id="SSF52540">
    <property type="entry name" value="P-loop containing nucleoside triphosphate hydrolases"/>
    <property type="match status" value="1"/>
</dbReference>
<dbReference type="AlphaFoldDB" id="A0A1M5EB11"/>
<feature type="compositionally biased region" description="Basic and acidic residues" evidence="12">
    <location>
        <begin position="48"/>
        <end position="63"/>
    </location>
</feature>
<sequence>MTELTVKALSEEIGTPVDRLLEQLADAGMTKTGSDSVSEDEKQKLLTFLRKEHGGSSSKDEPTRLTLQRKTRSTLSVNAGGGKSKNVQVEVRKKRTYVKRSAIEDEAKRQAEEAAQREAEEKAKLDAEKARLEAQAKREAEEQAKREAEEQMKREAEEKAKREEKHSQKVELSDEEKSKQEAARQEAEALMRRQEEELRRKAEEESQRQLEKARELAEKNQERWSAAEEKKGAMEDETTDYHLTTSRYAQEAEDEADRRDEGSRRAKAKKKASARDEQRQERDMRPRGGKGGRNSNRGRGKPSSMQQGFDKNATVAKSDVVIGETIIVSELAQKMSVKGTEVIKVMMKMGAMATINQVIDQETAQLVAEEMGHKVILRKENELEEAVLSDRDSTSEAVPRAPVVTIMGHVDHGKTSTLDYIRRTHVASGEAGGITQHIGAYHVETDNGMITFLDTPGHAAFTAMRARGAQATDIVVLVVAADDGVMPQTIEAIQHSKAAKVPLIVAVNKIDKEDANPDNVKNELAQYDIIPEEWGGENIFVHISAKQGTNVEALLEAILLQAEVLELTAVADGMGTGVVVESRLDKGRGPVATILVQSGTVRKGDILLCGQEYGRVRAMRDEVGDEVLEAGPSIPVEVLGLSGVPAAGDEATVVRDERKAREVANYRQGKFREVKLARQQKSKLENMFSNMTAGEVAELNIVLKADVQGSVEAITDALVKLSTDEVKVNIVGSGVGGITETDATLAAASNAIVLGFNVRADASARRTIETESLDLRYYSIIYQLIDEVKQAMSGMLAPEFKQEIIGLAEVRDVFRSPKLGAIAGCMVTEGLIKRNNPIRVLRDNVVIYEGELESLRRFKDDVAEVKSGYECGVGVKNYNDVRVGDQIEVFETIEIKRSID</sequence>
<gene>
    <name evidence="9" type="primary">infB</name>
    <name evidence="14" type="ORF">SAMN02745781_03120</name>
</gene>
<dbReference type="PANTHER" id="PTHR43381">
    <property type="entry name" value="TRANSLATION INITIATION FACTOR IF-2-RELATED"/>
    <property type="match status" value="1"/>
</dbReference>
<evidence type="ECO:0000313" key="14">
    <source>
        <dbReference type="EMBL" id="SHF76376.1"/>
    </source>
</evidence>
<dbReference type="Gene3D" id="3.30.56.50">
    <property type="entry name" value="Putative DNA-binding domain, N-terminal subdomain of bacterial translation initiation factor IF2"/>
    <property type="match status" value="1"/>
</dbReference>
<dbReference type="Gene3D" id="3.40.50.300">
    <property type="entry name" value="P-loop containing nucleotide triphosphate hydrolases"/>
    <property type="match status" value="1"/>
</dbReference>
<dbReference type="Pfam" id="PF03144">
    <property type="entry name" value="GTP_EFTU_D2"/>
    <property type="match status" value="1"/>
</dbReference>
<dbReference type="Pfam" id="PF04760">
    <property type="entry name" value="IF2_N"/>
    <property type="match status" value="2"/>
</dbReference>
<dbReference type="FunFam" id="2.40.30.10:FF:000008">
    <property type="entry name" value="Translation initiation factor IF-2"/>
    <property type="match status" value="1"/>
</dbReference>
<organism evidence="14 15">
    <name type="scientific">Vibrio gazogenes DSM 21264 = NBRC 103151</name>
    <dbReference type="NCBI Taxonomy" id="1123492"/>
    <lineage>
        <taxon>Bacteria</taxon>
        <taxon>Pseudomonadati</taxon>
        <taxon>Pseudomonadota</taxon>
        <taxon>Gammaproteobacteria</taxon>
        <taxon>Vibrionales</taxon>
        <taxon>Vibrionaceae</taxon>
        <taxon>Vibrio</taxon>
    </lineage>
</organism>
<dbReference type="InterPro" id="IPR004161">
    <property type="entry name" value="EFTu-like_2"/>
</dbReference>
<keyword evidence="6 9" id="KW-0547">Nucleotide-binding</keyword>
<dbReference type="InterPro" id="IPR009061">
    <property type="entry name" value="DNA-bd_dom_put_sf"/>
</dbReference>
<dbReference type="GO" id="GO:0005525">
    <property type="term" value="F:GTP binding"/>
    <property type="evidence" value="ECO:0007669"/>
    <property type="project" value="UniProtKB-KW"/>
</dbReference>
<dbReference type="InterPro" id="IPR005225">
    <property type="entry name" value="Small_GTP-bd"/>
</dbReference>
<dbReference type="Pfam" id="PF11987">
    <property type="entry name" value="IF-2"/>
    <property type="match status" value="1"/>
</dbReference>
<feature type="compositionally biased region" description="Basic and acidic residues" evidence="12">
    <location>
        <begin position="101"/>
        <end position="234"/>
    </location>
</feature>
<dbReference type="RefSeq" id="WP_072961318.1">
    <property type="nucleotide sequence ID" value="NZ_FQUH01000016.1"/>
</dbReference>
<dbReference type="GO" id="GO:0003924">
    <property type="term" value="F:GTPase activity"/>
    <property type="evidence" value="ECO:0007669"/>
    <property type="project" value="UniProtKB-UniRule"/>
</dbReference>
<evidence type="ECO:0000256" key="12">
    <source>
        <dbReference type="SAM" id="MobiDB-lite"/>
    </source>
</evidence>
<dbReference type="CDD" id="cd03702">
    <property type="entry name" value="IF2_mtIF2_II"/>
    <property type="match status" value="1"/>
</dbReference>
<protein>
    <recommendedName>
        <fullName evidence="3 9">Translation initiation factor IF-2</fullName>
    </recommendedName>
</protein>
<feature type="binding site" evidence="9">
    <location>
        <begin position="508"/>
        <end position="511"/>
    </location>
    <ligand>
        <name>GTP</name>
        <dbReference type="ChEBI" id="CHEBI:37565"/>
    </ligand>
</feature>
<dbReference type="InterPro" id="IPR015760">
    <property type="entry name" value="TIF_IF2"/>
</dbReference>
<feature type="binding site" evidence="9">
    <location>
        <begin position="454"/>
        <end position="458"/>
    </location>
    <ligand>
        <name>GTP</name>
        <dbReference type="ChEBI" id="CHEBI:37565"/>
    </ligand>
</feature>
<dbReference type="CDD" id="cd03692">
    <property type="entry name" value="mtIF2_IVc"/>
    <property type="match status" value="1"/>
</dbReference>
<feature type="compositionally biased region" description="Basic and acidic residues" evidence="12">
    <location>
        <begin position="273"/>
        <end position="286"/>
    </location>
</feature>
<dbReference type="Pfam" id="PF08364">
    <property type="entry name" value="IF2_assoc"/>
    <property type="match status" value="1"/>
</dbReference>
<dbReference type="SUPFAM" id="SSF46955">
    <property type="entry name" value="Putative DNA-binding domain"/>
    <property type="match status" value="1"/>
</dbReference>
<dbReference type="SUPFAM" id="SSF52156">
    <property type="entry name" value="Initiation factor IF2/eIF5b, domain 3"/>
    <property type="match status" value="1"/>
</dbReference>
<feature type="binding site" evidence="9">
    <location>
        <begin position="408"/>
        <end position="415"/>
    </location>
    <ligand>
        <name>GTP</name>
        <dbReference type="ChEBI" id="CHEBI:37565"/>
    </ligand>
</feature>
<dbReference type="PROSITE" id="PS01176">
    <property type="entry name" value="IF2"/>
    <property type="match status" value="1"/>
</dbReference>
<dbReference type="Gene3D" id="3.40.50.10050">
    <property type="entry name" value="Translation initiation factor IF- 2, domain 3"/>
    <property type="match status" value="1"/>
</dbReference>
<comment type="function">
    <text evidence="9 10">One of the essential components for the initiation of protein synthesis. Protects formylmethionyl-tRNA from spontaneous hydrolysis and promotes its binding to the 30S ribosomal subunits. Also involved in the hydrolysis of GTP during the formation of the 70S ribosomal complex.</text>
</comment>